<evidence type="ECO:0000313" key="5">
    <source>
        <dbReference type="Proteomes" id="UP000006875"/>
    </source>
</evidence>
<dbReference type="PROSITE" id="PS51832">
    <property type="entry name" value="HD_GYP"/>
    <property type="match status" value="1"/>
</dbReference>
<dbReference type="PROSITE" id="PS50885">
    <property type="entry name" value="HAMP"/>
    <property type="match status" value="1"/>
</dbReference>
<sequence length="496" mass="56538">MNIIRKAFVSLYVKIALGILVAVTSAIFLVSYLHNDFIFNYIDTTTENQICSILDSANISSSIFIQNGEFNDLQRMVEKIASHNFIKEVKVYDKNKKIIASGTGYKGDDNSGSKILDELLNGQILEYKKSNFSENVFDMAIPINEVGYSSIQENGIIGVLCIKVDLGSVKGFFKHLHYDFLKTIFTIGALFLSGIISLLSFKLFTPISKLYKAAQAISEGDYRHVVDEYSEREFYPIIKGFNNMTEKIRTRDEELKSLHKKLEDHNEHLETIVTERTSELKLTQDITIRSLANLAETRDNETGSHIFRTQHYVETLAEYLKENPKFSEELMSKNIELMFRSAPLHDIGKVGIPDNILLKPFGLTKEEFEIMKKHTTYGKETIEKSEKFIGNKSLLSFAKEIAFSHHEKWNGSGYPEGLVGEEIPLSARIMAIADVYDALVSQRPYKKAFTHDEAVRIILEGDGRTSPEHFDPDILTAFSKIHHKFDEIHKKHPDEE</sequence>
<dbReference type="Pfam" id="PF13487">
    <property type="entry name" value="HD_5"/>
    <property type="match status" value="1"/>
</dbReference>
<protein>
    <submittedName>
        <fullName evidence="4">Metal dependent phosphohydrolase</fullName>
    </submittedName>
</protein>
<evidence type="ECO:0000256" key="1">
    <source>
        <dbReference type="SAM" id="Phobius"/>
    </source>
</evidence>
<dbReference type="InterPro" id="IPR037522">
    <property type="entry name" value="HD_GYP_dom"/>
</dbReference>
<dbReference type="SMART" id="SM00304">
    <property type="entry name" value="HAMP"/>
    <property type="match status" value="1"/>
</dbReference>
<dbReference type="EMBL" id="CP002283">
    <property type="protein sequence ID" value="ADO84570.1"/>
    <property type="molecule type" value="Genomic_DNA"/>
</dbReference>
<dbReference type="Gene3D" id="6.10.340.10">
    <property type="match status" value="1"/>
</dbReference>
<dbReference type="Proteomes" id="UP000006875">
    <property type="component" value="Plasmid pILYOP02"/>
</dbReference>
<keyword evidence="1" id="KW-0472">Membrane</keyword>
<dbReference type="PANTHER" id="PTHR45228">
    <property type="entry name" value="CYCLIC DI-GMP PHOSPHODIESTERASE TM_0186-RELATED"/>
    <property type="match status" value="1"/>
</dbReference>
<dbReference type="Gene3D" id="1.10.3210.10">
    <property type="entry name" value="Hypothetical protein af1432"/>
    <property type="match status" value="1"/>
</dbReference>
<accession>E3HDV8</accession>
<reference evidence="4 5" key="1">
    <citation type="journal article" date="2010" name="Stand. Genomic Sci.">
        <title>Complete genome sequence of Ilyobacter polytropus type strain (CuHbu1).</title>
        <authorList>
            <person name="Sikorski J."/>
            <person name="Chertkov O."/>
            <person name="Lapidus A."/>
            <person name="Nolan M."/>
            <person name="Lucas S."/>
            <person name="Del Rio T.G."/>
            <person name="Tice H."/>
            <person name="Cheng J.F."/>
            <person name="Tapia R."/>
            <person name="Han C."/>
            <person name="Goodwin L."/>
            <person name="Pitluck S."/>
            <person name="Liolios K."/>
            <person name="Ivanova N."/>
            <person name="Mavromatis K."/>
            <person name="Mikhailova N."/>
            <person name="Pati A."/>
            <person name="Chen A."/>
            <person name="Palaniappan K."/>
            <person name="Land M."/>
            <person name="Hauser L."/>
            <person name="Chang Y.J."/>
            <person name="Jeffries C.D."/>
            <person name="Brambilla E."/>
            <person name="Yasawong M."/>
            <person name="Rohde M."/>
            <person name="Pukall R."/>
            <person name="Spring S."/>
            <person name="Goker M."/>
            <person name="Woyke T."/>
            <person name="Bristow J."/>
            <person name="Eisen J.A."/>
            <person name="Markowitz V."/>
            <person name="Hugenholtz P."/>
            <person name="Kyrpides N.C."/>
            <person name="Klenk H.P."/>
        </authorList>
    </citation>
    <scope>NUCLEOTIDE SEQUENCE [LARGE SCALE GENOMIC DNA]</scope>
    <source>
        <strain evidence="5">ATCC 51220 / DSM 2926 / LMG 16218 / CuHBu1</strain>
        <plasmid evidence="5">pILYOP02</plasmid>
    </source>
</reference>
<dbReference type="KEGG" id="ipo:Ilyop_2816"/>
<dbReference type="CDD" id="cd00077">
    <property type="entry name" value="HDc"/>
    <property type="match status" value="1"/>
</dbReference>
<dbReference type="SUPFAM" id="SSF158472">
    <property type="entry name" value="HAMP domain-like"/>
    <property type="match status" value="1"/>
</dbReference>
<evidence type="ECO:0000313" key="4">
    <source>
        <dbReference type="EMBL" id="ADO84570.1"/>
    </source>
</evidence>
<dbReference type="Pfam" id="PF00672">
    <property type="entry name" value="HAMP"/>
    <property type="match status" value="1"/>
</dbReference>
<feature type="transmembrane region" description="Helical" evidence="1">
    <location>
        <begin position="180"/>
        <end position="201"/>
    </location>
</feature>
<evidence type="ECO:0000259" key="3">
    <source>
        <dbReference type="PROSITE" id="PS51832"/>
    </source>
</evidence>
<dbReference type="eggNOG" id="COG5000">
    <property type="taxonomic scope" value="Bacteria"/>
</dbReference>
<dbReference type="GO" id="GO:0016020">
    <property type="term" value="C:membrane"/>
    <property type="evidence" value="ECO:0007669"/>
    <property type="project" value="InterPro"/>
</dbReference>
<dbReference type="SUPFAM" id="SSF109604">
    <property type="entry name" value="HD-domain/PDEase-like"/>
    <property type="match status" value="1"/>
</dbReference>
<dbReference type="HOGENOM" id="CLU_531868_0_0_0"/>
<keyword evidence="1" id="KW-1133">Transmembrane helix</keyword>
<organism evidence="4 5">
    <name type="scientific">Ilyobacter polytropus (strain ATCC 51220 / DSM 2926 / LMG 16218 / CuHBu1)</name>
    <dbReference type="NCBI Taxonomy" id="572544"/>
    <lineage>
        <taxon>Bacteria</taxon>
        <taxon>Fusobacteriati</taxon>
        <taxon>Fusobacteriota</taxon>
        <taxon>Fusobacteriia</taxon>
        <taxon>Fusobacteriales</taxon>
        <taxon>Fusobacteriaceae</taxon>
        <taxon>Ilyobacter</taxon>
    </lineage>
</organism>
<keyword evidence="5" id="KW-1185">Reference proteome</keyword>
<feature type="domain" description="HD-GYP" evidence="3">
    <location>
        <begin position="280"/>
        <end position="494"/>
    </location>
</feature>
<geneLocation type="plasmid" evidence="4 5">
    <name>pILYOP02</name>
</geneLocation>
<dbReference type="SMART" id="SM00471">
    <property type="entry name" value="HDc"/>
    <property type="match status" value="1"/>
</dbReference>
<dbReference type="GO" id="GO:0007165">
    <property type="term" value="P:signal transduction"/>
    <property type="evidence" value="ECO:0007669"/>
    <property type="project" value="InterPro"/>
</dbReference>
<gene>
    <name evidence="4" type="ordered locus">Ilyop_2816</name>
</gene>
<dbReference type="CDD" id="cd06225">
    <property type="entry name" value="HAMP"/>
    <property type="match status" value="1"/>
</dbReference>
<dbReference type="RefSeq" id="WP_013389222.1">
    <property type="nucleotide sequence ID" value="NC_014634.1"/>
</dbReference>
<dbReference type="AlphaFoldDB" id="E3HDV8"/>
<keyword evidence="1" id="KW-0812">Transmembrane</keyword>
<dbReference type="OrthoDB" id="367419at2"/>
<feature type="transmembrane region" description="Helical" evidence="1">
    <location>
        <begin position="12"/>
        <end position="33"/>
    </location>
</feature>
<feature type="domain" description="HAMP" evidence="2">
    <location>
        <begin position="201"/>
        <end position="253"/>
    </location>
</feature>
<dbReference type="InterPro" id="IPR052020">
    <property type="entry name" value="Cyclic_di-GMP/3'3'-cGAMP_PDE"/>
</dbReference>
<dbReference type="InterPro" id="IPR003607">
    <property type="entry name" value="HD/PDEase_dom"/>
</dbReference>
<dbReference type="PANTHER" id="PTHR45228:SF5">
    <property type="entry name" value="CYCLIC DI-GMP PHOSPHODIESTERASE VC_1348-RELATED"/>
    <property type="match status" value="1"/>
</dbReference>
<dbReference type="InterPro" id="IPR003660">
    <property type="entry name" value="HAMP_dom"/>
</dbReference>
<keyword evidence="4" id="KW-0614">Plasmid</keyword>
<name>E3HDV8_ILYPC</name>
<evidence type="ECO:0000259" key="2">
    <source>
        <dbReference type="PROSITE" id="PS50885"/>
    </source>
</evidence>
<dbReference type="eggNOG" id="COG3437">
    <property type="taxonomic scope" value="Bacteria"/>
</dbReference>
<proteinExistence type="predicted"/>